<gene>
    <name evidence="2" type="ORF">A4W93_08650</name>
</gene>
<sequence>MTETPWTDTTHDIGTVEGLRALYALPAGASLKKEADHVHPMYRPFIETSPWLAIATLGTHGLDISPRGDAPGFVEVADDHTLLLPDRRGNNRIDTLRNIAFDPRVSLLFLVPGHNEALRVLGSARISVHPDLLARFEVDGKPPRSVLVVSVTRVFFQCGRAVLRSGLWNPAKHVTRDALPTAGRVLEVLSQSEIDGAAYDAALPERQRSTLY</sequence>
<dbReference type="SUPFAM" id="SSF50475">
    <property type="entry name" value="FMN-binding split barrel"/>
    <property type="match status" value="1"/>
</dbReference>
<evidence type="ECO:0000313" key="2">
    <source>
        <dbReference type="EMBL" id="ARN19980.1"/>
    </source>
</evidence>
<evidence type="ECO:0000259" key="1">
    <source>
        <dbReference type="Pfam" id="PF01243"/>
    </source>
</evidence>
<dbReference type="EMBL" id="CP015118">
    <property type="protein sequence ID" value="ARN19980.1"/>
    <property type="molecule type" value="Genomic_DNA"/>
</dbReference>
<dbReference type="OrthoDB" id="9796486at2"/>
<dbReference type="Proteomes" id="UP000193427">
    <property type="component" value="Chromosome"/>
</dbReference>
<accession>A0A1W6L722</accession>
<dbReference type="Gene3D" id="2.30.110.10">
    <property type="entry name" value="Electron Transport, Fmn-binding Protein, Chain A"/>
    <property type="match status" value="1"/>
</dbReference>
<dbReference type="NCBIfam" id="TIGR04025">
    <property type="entry name" value="PPOX_FMN_DR2398"/>
    <property type="match status" value="1"/>
</dbReference>
<dbReference type="Pfam" id="PF01243">
    <property type="entry name" value="PNPOx_N"/>
    <property type="match status" value="1"/>
</dbReference>
<dbReference type="InterPro" id="IPR012349">
    <property type="entry name" value="Split_barrel_FMN-bd"/>
</dbReference>
<evidence type="ECO:0000313" key="3">
    <source>
        <dbReference type="Proteomes" id="UP000193427"/>
    </source>
</evidence>
<feature type="domain" description="Pyridoxamine 5'-phosphate oxidase N-terminal" evidence="1">
    <location>
        <begin position="42"/>
        <end position="158"/>
    </location>
</feature>
<dbReference type="KEGG" id="rgu:A4W93_08650"/>
<organism evidence="2 3">
    <name type="scientific">Piscinibacter gummiphilus</name>
    <dbReference type="NCBI Taxonomy" id="946333"/>
    <lineage>
        <taxon>Bacteria</taxon>
        <taxon>Pseudomonadati</taxon>
        <taxon>Pseudomonadota</taxon>
        <taxon>Betaproteobacteria</taxon>
        <taxon>Burkholderiales</taxon>
        <taxon>Sphaerotilaceae</taxon>
        <taxon>Piscinibacter</taxon>
    </lineage>
</organism>
<dbReference type="STRING" id="946333.A4W93_08650"/>
<dbReference type="PANTHER" id="PTHR42815">
    <property type="entry name" value="FAD-BINDING, PUTATIVE (AFU_ORTHOLOGUE AFUA_6G07600)-RELATED"/>
    <property type="match status" value="1"/>
</dbReference>
<proteinExistence type="predicted"/>
<dbReference type="AlphaFoldDB" id="A0A1W6L722"/>
<dbReference type="PANTHER" id="PTHR42815:SF2">
    <property type="entry name" value="FAD-BINDING, PUTATIVE (AFU_ORTHOLOGUE AFUA_6G07600)-RELATED"/>
    <property type="match status" value="1"/>
</dbReference>
<keyword evidence="3" id="KW-1185">Reference proteome</keyword>
<dbReference type="InterPro" id="IPR011576">
    <property type="entry name" value="Pyridox_Oxase_N"/>
</dbReference>
<dbReference type="InterPro" id="IPR024029">
    <property type="entry name" value="Pyridox_Oxase_FMN-dep"/>
</dbReference>
<dbReference type="RefSeq" id="WP_085750247.1">
    <property type="nucleotide sequence ID" value="NZ_BSPR01000008.1"/>
</dbReference>
<protein>
    <submittedName>
        <fullName evidence="2">Pyridoxamine 5'-phosphate oxidase</fullName>
    </submittedName>
</protein>
<name>A0A1W6L722_9BURK</name>
<reference evidence="2 3" key="1">
    <citation type="submission" date="2016-04" db="EMBL/GenBank/DDBJ databases">
        <title>Complete genome sequence of natural rubber-degrading, novel Gram-negative bacterium, Rhizobacter gummiphilus strain NS21.</title>
        <authorList>
            <person name="Tabata M."/>
            <person name="Kasai D."/>
            <person name="Fukuda M."/>
        </authorList>
    </citation>
    <scope>NUCLEOTIDE SEQUENCE [LARGE SCALE GENOMIC DNA]</scope>
    <source>
        <strain evidence="2 3">NS21</strain>
    </source>
</reference>